<dbReference type="PROSITE" id="PS51257">
    <property type="entry name" value="PROKAR_LIPOPROTEIN"/>
    <property type="match status" value="1"/>
</dbReference>
<feature type="domain" description="Leucine-binding protein" evidence="2">
    <location>
        <begin position="57"/>
        <end position="397"/>
    </location>
</feature>
<dbReference type="CDD" id="cd06337">
    <property type="entry name" value="PBP1_ABC_ligand_binding-like"/>
    <property type="match status" value="1"/>
</dbReference>
<accession>A0A6J7EWR1</accession>
<evidence type="ECO:0000313" key="3">
    <source>
        <dbReference type="EMBL" id="CAB4887606.1"/>
    </source>
</evidence>
<protein>
    <submittedName>
        <fullName evidence="3">Unannotated protein</fullName>
    </submittedName>
</protein>
<evidence type="ECO:0000259" key="2">
    <source>
        <dbReference type="Pfam" id="PF13458"/>
    </source>
</evidence>
<organism evidence="3">
    <name type="scientific">freshwater metagenome</name>
    <dbReference type="NCBI Taxonomy" id="449393"/>
    <lineage>
        <taxon>unclassified sequences</taxon>
        <taxon>metagenomes</taxon>
        <taxon>ecological metagenomes</taxon>
    </lineage>
</organism>
<dbReference type="EMBL" id="CAFBLS010000353">
    <property type="protein sequence ID" value="CAB4887606.1"/>
    <property type="molecule type" value="Genomic_DNA"/>
</dbReference>
<sequence>MRIARSIQAVAAFAAVGLLATACGNLDSSSSSGGESSAAAAPAASAAASGAAAPTGTIKVGFVSAETGPLAGFGEADKFVVDQMGAYFAANPIVAGGTSYNVEIIQKDAESDSKRAAEVAGELINTDGVDVILVHGTPEMVNPVSDQCEANQVPCISSDAPWQPYFIGRGGKPGETSFTWTYHFFWGLEDIAAVYQDMWSQVDTNKKVAGFFPNDPDGQAWSENIPGMVEANGYTIDNPGLHTNLSQDYSSQISAFKKNNDEILMGVPLPPDFTTFWKQAKQQGFNPKIATIGKALLFPSSIEALGDIGENLGTEVWWSSTSPFTSSLTGMSAAEYTQAYTDATSKQWTQPLGFSEALFEVMAADVIAAGGPDKQKMVDAMKTMKVSTIVGDLDWTTGPVPNVAKTPLTGGQWRKTDGGAFPWDLVIVSNSIAPMVPTGGTVEPLK</sequence>
<name>A0A6J7EWR1_9ZZZZ</name>
<keyword evidence="1" id="KW-0732">Signal</keyword>
<dbReference type="InterPro" id="IPR028082">
    <property type="entry name" value="Peripla_BP_I"/>
</dbReference>
<gene>
    <name evidence="3" type="ORF">UFOPK3402_02067</name>
</gene>
<dbReference type="Gene3D" id="3.40.50.2300">
    <property type="match status" value="2"/>
</dbReference>
<dbReference type="AlphaFoldDB" id="A0A6J7EWR1"/>
<reference evidence="3" key="1">
    <citation type="submission" date="2020-05" db="EMBL/GenBank/DDBJ databases">
        <authorList>
            <person name="Chiriac C."/>
            <person name="Salcher M."/>
            <person name="Ghai R."/>
            <person name="Kavagutti S V."/>
        </authorList>
    </citation>
    <scope>NUCLEOTIDE SEQUENCE</scope>
</reference>
<evidence type="ECO:0000256" key="1">
    <source>
        <dbReference type="ARBA" id="ARBA00022729"/>
    </source>
</evidence>
<dbReference type="PANTHER" id="PTHR30483:SF6">
    <property type="entry name" value="PERIPLASMIC BINDING PROTEIN OF ABC TRANSPORTER FOR NATURAL AMINO ACIDS"/>
    <property type="match status" value="1"/>
</dbReference>
<dbReference type="PANTHER" id="PTHR30483">
    <property type="entry name" value="LEUCINE-SPECIFIC-BINDING PROTEIN"/>
    <property type="match status" value="1"/>
</dbReference>
<dbReference type="Pfam" id="PF13458">
    <property type="entry name" value="Peripla_BP_6"/>
    <property type="match status" value="1"/>
</dbReference>
<dbReference type="InterPro" id="IPR028081">
    <property type="entry name" value="Leu-bd"/>
</dbReference>
<dbReference type="SUPFAM" id="SSF53822">
    <property type="entry name" value="Periplasmic binding protein-like I"/>
    <property type="match status" value="1"/>
</dbReference>
<dbReference type="InterPro" id="IPR051010">
    <property type="entry name" value="BCAA_transport"/>
</dbReference>
<proteinExistence type="predicted"/>